<accession>A0A078AR65</accession>
<keyword evidence="2" id="KW-1185">Reference proteome</keyword>
<dbReference type="AlphaFoldDB" id="A0A078AR65"/>
<evidence type="ECO:0000313" key="2">
    <source>
        <dbReference type="Proteomes" id="UP000039865"/>
    </source>
</evidence>
<gene>
    <name evidence="1" type="primary">Contig2925.g3127</name>
    <name evidence="1" type="ORF">STYLEM_12413</name>
</gene>
<dbReference type="Proteomes" id="UP000039865">
    <property type="component" value="Unassembled WGS sequence"/>
</dbReference>
<dbReference type="InParanoid" id="A0A078AR65"/>
<protein>
    <submittedName>
        <fullName evidence="1">Uncharacterized protein</fullName>
    </submittedName>
</protein>
<evidence type="ECO:0000313" key="1">
    <source>
        <dbReference type="EMBL" id="CDW83368.1"/>
    </source>
</evidence>
<organism evidence="1 2">
    <name type="scientific">Stylonychia lemnae</name>
    <name type="common">Ciliate</name>
    <dbReference type="NCBI Taxonomy" id="5949"/>
    <lineage>
        <taxon>Eukaryota</taxon>
        <taxon>Sar</taxon>
        <taxon>Alveolata</taxon>
        <taxon>Ciliophora</taxon>
        <taxon>Intramacronucleata</taxon>
        <taxon>Spirotrichea</taxon>
        <taxon>Stichotrichia</taxon>
        <taxon>Sporadotrichida</taxon>
        <taxon>Oxytrichidae</taxon>
        <taxon>Stylonychinae</taxon>
        <taxon>Stylonychia</taxon>
    </lineage>
</organism>
<reference evidence="1 2" key="1">
    <citation type="submission" date="2014-06" db="EMBL/GenBank/DDBJ databases">
        <authorList>
            <person name="Swart Estienne"/>
        </authorList>
    </citation>
    <scope>NUCLEOTIDE SEQUENCE [LARGE SCALE GENOMIC DNA]</scope>
    <source>
        <strain evidence="1 2">130c</strain>
    </source>
</reference>
<sequence>MLLAIRDGESSISFMMKQNNNQRFEFIKRIQLRNVCCYITTTWLGLKQMDYEYFMIMTGNQMIVYETKIPEYDYINELMNYSYTQVLYNLAQTVEIQYEKHRTQNVTYIAQTSVQSMILKLYKLEKLQTMGQIKFKCTPQIEIKIGIVGNHTLMAIPNMPEVVLIVGDIQQIKMQIDRNELSNYDQGIKSVNIKTGEIRKEKIHKRIKEINQIYLYENFMNNNYVSQILWSTRYVQNKGFQVATFHLDKELINEDSIRSDLNFYQKPSKVQDKHRYRGIFGYLKQIQVNKDTLIVIEDEKNNNRLKILRLKFE</sequence>
<dbReference type="EMBL" id="CCKQ01011795">
    <property type="protein sequence ID" value="CDW83368.1"/>
    <property type="molecule type" value="Genomic_DNA"/>
</dbReference>
<name>A0A078AR65_STYLE</name>
<proteinExistence type="predicted"/>